<dbReference type="SMART" id="SM01007">
    <property type="entry name" value="Aldolase_II"/>
    <property type="match status" value="1"/>
</dbReference>
<dbReference type="Pfam" id="PF00596">
    <property type="entry name" value="Aldolase_II"/>
    <property type="match status" value="1"/>
</dbReference>
<dbReference type="FunFam" id="3.40.225.10:FF:000009">
    <property type="entry name" value="Class II aldolase/adducin N-terminal"/>
    <property type="match status" value="1"/>
</dbReference>
<dbReference type="InterPro" id="IPR001303">
    <property type="entry name" value="Aldolase_II/adducin_N"/>
</dbReference>
<name>A0A553IEY4_9PEZI</name>
<evidence type="ECO:0000313" key="3">
    <source>
        <dbReference type="EMBL" id="TRX98768.1"/>
    </source>
</evidence>
<dbReference type="AlphaFoldDB" id="A0A553IEY4"/>
<dbReference type="EMBL" id="VFLP01000001">
    <property type="protein sequence ID" value="TRX98768.1"/>
    <property type="molecule type" value="Genomic_DNA"/>
</dbReference>
<proteinExistence type="predicted"/>
<evidence type="ECO:0000256" key="1">
    <source>
        <dbReference type="SAM" id="MobiDB-lite"/>
    </source>
</evidence>
<reference evidence="4" key="1">
    <citation type="submission" date="2019-06" db="EMBL/GenBank/DDBJ databases">
        <title>Draft genome sequence of the griseofulvin-producing fungus Xylaria cubensis strain G536.</title>
        <authorList>
            <person name="Mead M.E."/>
            <person name="Raja H.A."/>
            <person name="Steenwyk J.L."/>
            <person name="Knowles S.L."/>
            <person name="Oberlies N.H."/>
            <person name="Rokas A."/>
        </authorList>
    </citation>
    <scope>NUCLEOTIDE SEQUENCE [LARGE SCALE GENOMIC DNA]</scope>
    <source>
        <strain evidence="4">G536</strain>
    </source>
</reference>
<dbReference type="PANTHER" id="PTHR10672:SF41">
    <property type="entry name" value="CLASS II ALDOLASE_ADDUCIN DOMAIN PROTEIN (AFU_ORTHOLOGUE AFUA_3G01330)"/>
    <property type="match status" value="1"/>
</dbReference>
<dbReference type="NCBIfam" id="NF004855">
    <property type="entry name" value="PRK06208.1"/>
    <property type="match status" value="1"/>
</dbReference>
<dbReference type="PANTHER" id="PTHR10672">
    <property type="entry name" value="ADDUCIN"/>
    <property type="match status" value="1"/>
</dbReference>
<dbReference type="Proteomes" id="UP000319160">
    <property type="component" value="Unassembled WGS sequence"/>
</dbReference>
<dbReference type="GO" id="GO:0005856">
    <property type="term" value="C:cytoskeleton"/>
    <property type="evidence" value="ECO:0007669"/>
    <property type="project" value="TreeGrafter"/>
</dbReference>
<dbReference type="SUPFAM" id="SSF53639">
    <property type="entry name" value="AraD/HMP-PK domain-like"/>
    <property type="match status" value="1"/>
</dbReference>
<evidence type="ECO:0000313" key="4">
    <source>
        <dbReference type="Proteomes" id="UP000319160"/>
    </source>
</evidence>
<dbReference type="OrthoDB" id="3238794at2759"/>
<keyword evidence="4" id="KW-1185">Reference proteome</keyword>
<protein>
    <recommendedName>
        <fullName evidence="2">Class II aldolase/adducin N-terminal domain-containing protein</fullName>
    </recommendedName>
</protein>
<comment type="caution">
    <text evidence="3">The sequence shown here is derived from an EMBL/GenBank/DDBJ whole genome shotgun (WGS) entry which is preliminary data.</text>
</comment>
<organism evidence="3 4">
    <name type="scientific">Xylaria flabelliformis</name>
    <dbReference type="NCBI Taxonomy" id="2512241"/>
    <lineage>
        <taxon>Eukaryota</taxon>
        <taxon>Fungi</taxon>
        <taxon>Dikarya</taxon>
        <taxon>Ascomycota</taxon>
        <taxon>Pezizomycotina</taxon>
        <taxon>Sordariomycetes</taxon>
        <taxon>Xylariomycetidae</taxon>
        <taxon>Xylariales</taxon>
        <taxon>Xylariaceae</taxon>
        <taxon>Xylaria</taxon>
    </lineage>
</organism>
<dbReference type="InterPro" id="IPR036409">
    <property type="entry name" value="Aldolase_II/adducin_N_sf"/>
</dbReference>
<accession>A0A553IEY4</accession>
<feature type="region of interest" description="Disordered" evidence="1">
    <location>
        <begin position="1"/>
        <end position="24"/>
    </location>
</feature>
<feature type="domain" description="Class II aldolase/adducin N-terminal" evidence="2">
    <location>
        <begin position="38"/>
        <end position="220"/>
    </location>
</feature>
<dbReference type="GO" id="GO:0051015">
    <property type="term" value="F:actin filament binding"/>
    <property type="evidence" value="ECO:0007669"/>
    <property type="project" value="TreeGrafter"/>
</dbReference>
<gene>
    <name evidence="3" type="ORF">FHL15_000110</name>
</gene>
<dbReference type="Gene3D" id="3.40.225.10">
    <property type="entry name" value="Class II aldolase/adducin N-terminal domain"/>
    <property type="match status" value="1"/>
</dbReference>
<evidence type="ECO:0000259" key="2">
    <source>
        <dbReference type="SMART" id="SM01007"/>
    </source>
</evidence>
<dbReference type="STRING" id="2512241.A0A553IEY4"/>
<dbReference type="InterPro" id="IPR051017">
    <property type="entry name" value="Aldolase-II_Adducin_sf"/>
</dbReference>
<sequence length="275" mass="29772">MSPHSTKVVPGMETAAKGQFPKPPSFKDPLDERQYLKQRLALAFRLFAKQGYDEGVAGHITVRDPVDPTTFWVNPFGVAWPLLRASDLIRVDHNGSVVDGGPVRLLNVAAYMIHSAVHAARPDVNAVAHSHSIYGRAFSTLGRPLDITTQDTCAFYNDIAHYGSFGGIVLGPEEGLHIAESLGQKKAAILSNHGLLTVGKTVESCVFWFTSLEKCCHGQLLADAAAAGRGGETVKVADDEAEFTYKTVGSELAGWFSAKPAFDIMEHETGNDYKM</sequence>